<organism evidence="2 3">
    <name type="scientific">Populus tomentosa</name>
    <name type="common">Chinese white poplar</name>
    <dbReference type="NCBI Taxonomy" id="118781"/>
    <lineage>
        <taxon>Eukaryota</taxon>
        <taxon>Viridiplantae</taxon>
        <taxon>Streptophyta</taxon>
        <taxon>Embryophyta</taxon>
        <taxon>Tracheophyta</taxon>
        <taxon>Spermatophyta</taxon>
        <taxon>Magnoliopsida</taxon>
        <taxon>eudicotyledons</taxon>
        <taxon>Gunneridae</taxon>
        <taxon>Pentapetalae</taxon>
        <taxon>rosids</taxon>
        <taxon>fabids</taxon>
        <taxon>Malpighiales</taxon>
        <taxon>Salicaceae</taxon>
        <taxon>Saliceae</taxon>
        <taxon>Populus</taxon>
    </lineage>
</organism>
<keyword evidence="1" id="KW-0812">Transmembrane</keyword>
<keyword evidence="1" id="KW-1133">Transmembrane helix</keyword>
<dbReference type="OrthoDB" id="5620at2759"/>
<proteinExistence type="predicted"/>
<accession>A0A8X7YTS2</accession>
<protein>
    <submittedName>
        <fullName evidence="2">Uncharacterized protein</fullName>
    </submittedName>
</protein>
<evidence type="ECO:0000313" key="3">
    <source>
        <dbReference type="Proteomes" id="UP000886885"/>
    </source>
</evidence>
<keyword evidence="1" id="KW-0472">Membrane</keyword>
<evidence type="ECO:0000313" key="2">
    <source>
        <dbReference type="EMBL" id="KAG6755517.1"/>
    </source>
</evidence>
<keyword evidence="3" id="KW-1185">Reference proteome</keyword>
<feature type="transmembrane region" description="Helical" evidence="1">
    <location>
        <begin position="123"/>
        <end position="143"/>
    </location>
</feature>
<name>A0A8X7YTS2_POPTO</name>
<gene>
    <name evidence="2" type="ORF">POTOM_041348</name>
</gene>
<comment type="caution">
    <text evidence="2">The sequence shown here is derived from an EMBL/GenBank/DDBJ whole genome shotgun (WGS) entry which is preliminary data.</text>
</comment>
<evidence type="ECO:0000256" key="1">
    <source>
        <dbReference type="SAM" id="Phobius"/>
    </source>
</evidence>
<reference evidence="2" key="1">
    <citation type="journal article" date="2020" name="bioRxiv">
        <title>Hybrid origin of Populus tomentosa Carr. identified through genome sequencing and phylogenomic analysis.</title>
        <authorList>
            <person name="An X."/>
            <person name="Gao K."/>
            <person name="Chen Z."/>
            <person name="Li J."/>
            <person name="Yang X."/>
            <person name="Yang X."/>
            <person name="Zhou J."/>
            <person name="Guo T."/>
            <person name="Zhao T."/>
            <person name="Huang S."/>
            <person name="Miao D."/>
            <person name="Khan W.U."/>
            <person name="Rao P."/>
            <person name="Ye M."/>
            <person name="Lei B."/>
            <person name="Liao W."/>
            <person name="Wang J."/>
            <person name="Ji L."/>
            <person name="Li Y."/>
            <person name="Guo B."/>
            <person name="Mustafa N.S."/>
            <person name="Li S."/>
            <person name="Yun Q."/>
            <person name="Keller S.R."/>
            <person name="Mao J."/>
            <person name="Zhang R."/>
            <person name="Strauss S.H."/>
        </authorList>
    </citation>
    <scope>NUCLEOTIDE SEQUENCE</scope>
    <source>
        <strain evidence="2">GM15</strain>
        <tissue evidence="2">Leaf</tissue>
    </source>
</reference>
<sequence length="147" mass="16396">MLVRPGTNYTKSTFSIPLNSIMINRTRPFKMHYDKAEGGSNMLPTYCELAVLDCFSEMLGMCARIQSHMNLCKCKLELRRQKLLGIPSGLGQPSYSLLYLVSLFFVQNVLGIRLAATQKLIPSGLLLVLSICALSVFISAYLLQDNL</sequence>
<dbReference type="EMBL" id="JAAWWB010000022">
    <property type="protein sequence ID" value="KAG6755517.1"/>
    <property type="molecule type" value="Genomic_DNA"/>
</dbReference>
<dbReference type="Proteomes" id="UP000886885">
    <property type="component" value="Chromosome 11D"/>
</dbReference>
<dbReference type="AlphaFoldDB" id="A0A8X7YTS2"/>